<comment type="subcellular location">
    <subcellularLocation>
        <location evidence="1">Membrane</location>
        <topology evidence="1">Multi-pass membrane protein</topology>
    </subcellularLocation>
</comment>
<evidence type="ECO:0000256" key="4">
    <source>
        <dbReference type="ARBA" id="ARBA00023136"/>
    </source>
</evidence>
<protein>
    <submittedName>
        <fullName evidence="7">ABC transporter permease</fullName>
    </submittedName>
</protein>
<evidence type="ECO:0000256" key="1">
    <source>
        <dbReference type="ARBA" id="ARBA00004141"/>
    </source>
</evidence>
<feature type="transmembrane region" description="Helical" evidence="5">
    <location>
        <begin position="163"/>
        <end position="182"/>
    </location>
</feature>
<evidence type="ECO:0000313" key="8">
    <source>
        <dbReference type="Proteomes" id="UP000521379"/>
    </source>
</evidence>
<evidence type="ECO:0000313" key="7">
    <source>
        <dbReference type="EMBL" id="NKE09984.1"/>
    </source>
</evidence>
<feature type="transmembrane region" description="Helical" evidence="5">
    <location>
        <begin position="99"/>
        <end position="121"/>
    </location>
</feature>
<reference evidence="7 8" key="1">
    <citation type="submission" date="2020-02" db="EMBL/GenBank/DDBJ databases">
        <authorList>
            <person name="Sun Q."/>
        </authorList>
    </citation>
    <scope>NUCLEOTIDE SEQUENCE [LARGE SCALE GENOMIC DNA]</scope>
    <source>
        <strain evidence="7 8">YIM 13062</strain>
    </source>
</reference>
<evidence type="ECO:0000256" key="2">
    <source>
        <dbReference type="ARBA" id="ARBA00022692"/>
    </source>
</evidence>
<dbReference type="EMBL" id="JAAVUN010000015">
    <property type="protein sequence ID" value="NKE09984.1"/>
    <property type="molecule type" value="Genomic_DNA"/>
</dbReference>
<name>A0A846TWC0_9MICC</name>
<keyword evidence="2 5" id="KW-0812">Transmembrane</keyword>
<evidence type="ECO:0000259" key="6">
    <source>
        <dbReference type="Pfam" id="PF01061"/>
    </source>
</evidence>
<proteinExistence type="predicted"/>
<keyword evidence="4 5" id="KW-0472">Membrane</keyword>
<evidence type="ECO:0000256" key="3">
    <source>
        <dbReference type="ARBA" id="ARBA00022989"/>
    </source>
</evidence>
<dbReference type="Pfam" id="PF01061">
    <property type="entry name" value="ABC2_membrane"/>
    <property type="match status" value="1"/>
</dbReference>
<comment type="caution">
    <text evidence="7">The sequence shown here is derived from an EMBL/GenBank/DDBJ whole genome shotgun (WGS) entry which is preliminary data.</text>
</comment>
<evidence type="ECO:0000256" key="5">
    <source>
        <dbReference type="SAM" id="Phobius"/>
    </source>
</evidence>
<feature type="domain" description="ABC-2 type transporter transmembrane" evidence="6">
    <location>
        <begin position="11"/>
        <end position="186"/>
    </location>
</feature>
<gene>
    <name evidence="7" type="ORF">GTW58_08565</name>
</gene>
<feature type="transmembrane region" description="Helical" evidence="5">
    <location>
        <begin position="133"/>
        <end position="156"/>
    </location>
</feature>
<dbReference type="GO" id="GO:0140359">
    <property type="term" value="F:ABC-type transporter activity"/>
    <property type="evidence" value="ECO:0007669"/>
    <property type="project" value="InterPro"/>
</dbReference>
<feature type="transmembrane region" description="Helical" evidence="5">
    <location>
        <begin position="227"/>
        <end position="249"/>
    </location>
</feature>
<feature type="transmembrane region" description="Helical" evidence="5">
    <location>
        <begin position="21"/>
        <end position="40"/>
    </location>
</feature>
<keyword evidence="3 5" id="KW-1133">Transmembrane helix</keyword>
<feature type="transmembrane region" description="Helical" evidence="5">
    <location>
        <begin position="60"/>
        <end position="78"/>
    </location>
</feature>
<dbReference type="AlphaFoldDB" id="A0A846TWC0"/>
<accession>A0A846TWC0</accession>
<organism evidence="7 8">
    <name type="scientific">Kocuria subflava</name>
    <dbReference type="NCBI Taxonomy" id="1736139"/>
    <lineage>
        <taxon>Bacteria</taxon>
        <taxon>Bacillati</taxon>
        <taxon>Actinomycetota</taxon>
        <taxon>Actinomycetes</taxon>
        <taxon>Micrococcales</taxon>
        <taxon>Micrococcaceae</taxon>
        <taxon>Kocuria</taxon>
    </lineage>
</organism>
<keyword evidence="8" id="KW-1185">Reference proteome</keyword>
<dbReference type="InterPro" id="IPR013525">
    <property type="entry name" value="ABC2_TM"/>
</dbReference>
<sequence length="256" mass="26976">MVGILKYAAFDFRRQLRMFESLFFIIVLPAALFIMFGSITSYGDFPAGHGTVSGSIATSMAVYGAVTATTSIAGSAAVERSQGWGRLLALTPMAQWQYVVAKVVVALAIAVLPVVVVFVVASMTGAELGSLGIWLSAGALSVLCSTMFALYGLFFGLMFRSEAAVGAAGGLLVVLGFFGNLFTPLSGTMLEIAKFTPLYGIHGLATWPQMEGELMSSMGEALDPDTLGMLVTSVVVWTVIFGLMALLAARRGTRRA</sequence>
<dbReference type="GO" id="GO:0016020">
    <property type="term" value="C:membrane"/>
    <property type="evidence" value="ECO:0007669"/>
    <property type="project" value="UniProtKB-SubCell"/>
</dbReference>
<dbReference type="Proteomes" id="UP000521379">
    <property type="component" value="Unassembled WGS sequence"/>
</dbReference>